<feature type="non-terminal residue" evidence="2">
    <location>
        <position position="143"/>
    </location>
</feature>
<dbReference type="Proteomes" id="UP001202328">
    <property type="component" value="Unassembled WGS sequence"/>
</dbReference>
<dbReference type="AlphaFoldDB" id="A0AAD4TI37"/>
<keyword evidence="3" id="KW-1185">Reference proteome</keyword>
<dbReference type="Pfam" id="PF08268">
    <property type="entry name" value="FBA_3"/>
    <property type="match status" value="1"/>
</dbReference>
<evidence type="ECO:0000259" key="1">
    <source>
        <dbReference type="Pfam" id="PF08268"/>
    </source>
</evidence>
<gene>
    <name evidence="2" type="ORF">MKW98_006101</name>
</gene>
<organism evidence="2 3">
    <name type="scientific">Papaver atlanticum</name>
    <dbReference type="NCBI Taxonomy" id="357466"/>
    <lineage>
        <taxon>Eukaryota</taxon>
        <taxon>Viridiplantae</taxon>
        <taxon>Streptophyta</taxon>
        <taxon>Embryophyta</taxon>
        <taxon>Tracheophyta</taxon>
        <taxon>Spermatophyta</taxon>
        <taxon>Magnoliopsida</taxon>
        <taxon>Ranunculales</taxon>
        <taxon>Papaveraceae</taxon>
        <taxon>Papaveroideae</taxon>
        <taxon>Papaver</taxon>
    </lineage>
</organism>
<name>A0AAD4TI37_9MAGN</name>
<feature type="domain" description="F-box associated beta-propeller type 3" evidence="1">
    <location>
        <begin position="1"/>
        <end position="129"/>
    </location>
</feature>
<sequence>MVFDVGSETFSVIVIPNFILDLLCLNELGPLVNVLVEVDGHITILVPEGDDLLKLWIYFNGAMCTNWIGETIKMPRHWDEINHLAFKALTGKALIVIKFLPKPQGLEYERHQLGECLHFYNRKEKKYYKNQFEIELDGGGHFY</sequence>
<proteinExistence type="predicted"/>
<dbReference type="EMBL" id="JAJJMB010001716">
    <property type="protein sequence ID" value="KAI3955741.1"/>
    <property type="molecule type" value="Genomic_DNA"/>
</dbReference>
<comment type="caution">
    <text evidence="2">The sequence shown here is derived from an EMBL/GenBank/DDBJ whole genome shotgun (WGS) entry which is preliminary data.</text>
</comment>
<dbReference type="InterPro" id="IPR013187">
    <property type="entry name" value="F-box-assoc_dom_typ3"/>
</dbReference>
<protein>
    <recommendedName>
        <fullName evidence="1">F-box associated beta-propeller type 3 domain-containing protein</fullName>
    </recommendedName>
</protein>
<accession>A0AAD4TI37</accession>
<evidence type="ECO:0000313" key="2">
    <source>
        <dbReference type="EMBL" id="KAI3955741.1"/>
    </source>
</evidence>
<reference evidence="2" key="1">
    <citation type="submission" date="2022-04" db="EMBL/GenBank/DDBJ databases">
        <title>A functionally conserved STORR gene fusion in Papaver species that diverged 16.8 million years ago.</title>
        <authorList>
            <person name="Catania T."/>
        </authorList>
    </citation>
    <scope>NUCLEOTIDE SEQUENCE</scope>
    <source>
        <strain evidence="2">S-188037</strain>
    </source>
</reference>
<evidence type="ECO:0000313" key="3">
    <source>
        <dbReference type="Proteomes" id="UP001202328"/>
    </source>
</evidence>